<keyword evidence="2" id="KW-1185">Reference proteome</keyword>
<reference evidence="2" key="1">
    <citation type="submission" date="2016-10" db="EMBL/GenBank/DDBJ databases">
        <authorList>
            <person name="Varghese N."/>
            <person name="Submissions S."/>
        </authorList>
    </citation>
    <scope>NUCLEOTIDE SEQUENCE [LARGE SCALE GENOMIC DNA]</scope>
    <source>
        <strain evidence="2">ATCC 700379</strain>
    </source>
</reference>
<sequence length="58" mass="6451">MFAVIQRKCLIAMARTSFTDEGHSSIKTLVTASFEGLIHLFVNIRKLVFAKPLAKAKT</sequence>
<protein>
    <submittedName>
        <fullName evidence="1">Uncharacterized protein</fullName>
    </submittedName>
</protein>
<evidence type="ECO:0000313" key="2">
    <source>
        <dbReference type="Proteomes" id="UP000198752"/>
    </source>
</evidence>
<gene>
    <name evidence="1" type="ORF">SAMN02982927_03387</name>
</gene>
<evidence type="ECO:0000313" key="1">
    <source>
        <dbReference type="EMBL" id="SFG95866.1"/>
    </source>
</evidence>
<name>A0A1I2W716_9BACL</name>
<dbReference type="AlphaFoldDB" id="A0A1I2W716"/>
<dbReference type="Proteomes" id="UP000198752">
    <property type="component" value="Unassembled WGS sequence"/>
</dbReference>
<dbReference type="EMBL" id="FOOY01000034">
    <property type="protein sequence ID" value="SFG95866.1"/>
    <property type="molecule type" value="Genomic_DNA"/>
</dbReference>
<organism evidence="1 2">
    <name type="scientific">Sporolactobacillus nakayamae</name>
    <dbReference type="NCBI Taxonomy" id="269670"/>
    <lineage>
        <taxon>Bacteria</taxon>
        <taxon>Bacillati</taxon>
        <taxon>Bacillota</taxon>
        <taxon>Bacilli</taxon>
        <taxon>Bacillales</taxon>
        <taxon>Sporolactobacillaceae</taxon>
        <taxon>Sporolactobacillus</taxon>
    </lineage>
</organism>
<accession>A0A1I2W716</accession>
<proteinExistence type="predicted"/>